<keyword evidence="2" id="KW-1185">Reference proteome</keyword>
<dbReference type="RefSeq" id="WP_407029955.1">
    <property type="nucleotide sequence ID" value="NZ_JAQGEF010000002.1"/>
</dbReference>
<reference evidence="1 2" key="1">
    <citation type="submission" date="2022-12" db="EMBL/GenBank/DDBJ databases">
        <title>Chitinophagaceae gen. sp. nov., a new member of the family Chitinophagaceae, isolated from soil in a chemical factory.</title>
        <authorList>
            <person name="Ke Z."/>
        </authorList>
    </citation>
    <scope>NUCLEOTIDE SEQUENCE [LARGE SCALE GENOMIC DNA]</scope>
    <source>
        <strain evidence="1 2">LY-5</strain>
    </source>
</reference>
<evidence type="ECO:0000313" key="1">
    <source>
        <dbReference type="EMBL" id="MDA3613626.1"/>
    </source>
</evidence>
<protein>
    <recommendedName>
        <fullName evidence="3">DUF4878 domain-containing protein</fullName>
    </recommendedName>
</protein>
<organism evidence="1 2">
    <name type="scientific">Polluticaenibacter yanchengensis</name>
    <dbReference type="NCBI Taxonomy" id="3014562"/>
    <lineage>
        <taxon>Bacteria</taxon>
        <taxon>Pseudomonadati</taxon>
        <taxon>Bacteroidota</taxon>
        <taxon>Chitinophagia</taxon>
        <taxon>Chitinophagales</taxon>
        <taxon>Chitinophagaceae</taxon>
        <taxon>Polluticaenibacter</taxon>
    </lineage>
</organism>
<name>A0ABT4UFM4_9BACT</name>
<gene>
    <name evidence="1" type="ORF">O3P16_02315</name>
</gene>
<evidence type="ECO:0008006" key="3">
    <source>
        <dbReference type="Google" id="ProtNLM"/>
    </source>
</evidence>
<proteinExistence type="predicted"/>
<sequence>MNSSKFTTLFLLISLLYISCNNTPGLPPDKVGEQAVRHLINLEFDEASALSTEESLFNLNLVKSGIILAKAASNKFDSVLIDLRQSTIESKILSEKNDSAWVSVNFRNSKNFKSESGIKLLLLKRSNKWFVNFDSNFLFAQ</sequence>
<accession>A0ABT4UFM4</accession>
<dbReference type="EMBL" id="JAQGEF010000002">
    <property type="protein sequence ID" value="MDA3613626.1"/>
    <property type="molecule type" value="Genomic_DNA"/>
</dbReference>
<dbReference type="Proteomes" id="UP001210231">
    <property type="component" value="Unassembled WGS sequence"/>
</dbReference>
<evidence type="ECO:0000313" key="2">
    <source>
        <dbReference type="Proteomes" id="UP001210231"/>
    </source>
</evidence>
<comment type="caution">
    <text evidence="1">The sequence shown here is derived from an EMBL/GenBank/DDBJ whole genome shotgun (WGS) entry which is preliminary data.</text>
</comment>